<sequence>MRWDPEETRIPRLIPPLFLLLFFVAPLVVEGRPGPRVASPKPDPSDAAATARCTISADLQGAPFGNVVSFSDGLPGKGCGIPDALKDERASFTVSEYPVGSCGGTDPENPTCAKLTLTEKLKSVDGDSAEGQFAKSALFAKHNHNFQIFRLDIENIFLIDWFGGPKPLSLDQYLNPSGSSISV</sequence>
<dbReference type="PANTHER" id="PTHR13343:SF17">
    <property type="entry name" value="CELLULAR REPRESSOR OF E1A-STIMULATED GENES, ISOFORM A"/>
    <property type="match status" value="1"/>
</dbReference>
<dbReference type="PANTHER" id="PTHR13343">
    <property type="entry name" value="CREG1 PROTEIN"/>
    <property type="match status" value="1"/>
</dbReference>
<dbReference type="Gene3D" id="2.30.110.10">
    <property type="entry name" value="Electron Transport, Fmn-binding Protein, Chain A"/>
    <property type="match status" value="1"/>
</dbReference>
<evidence type="ECO:0000313" key="4">
    <source>
        <dbReference type="EMBL" id="CAA7409741.1"/>
    </source>
</evidence>
<evidence type="ECO:0000313" key="3">
    <source>
        <dbReference type="EMBL" id="CAA2633406.1"/>
    </source>
</evidence>
<dbReference type="AlphaFoldDB" id="A0A7I8JQR7"/>
<dbReference type="InterPro" id="IPR012349">
    <property type="entry name" value="Split_barrel_FMN-bd"/>
</dbReference>
<feature type="chain" id="PRO_5045019996" description="CREG-like beta-barrel domain-containing protein" evidence="1">
    <location>
        <begin position="32"/>
        <end position="183"/>
    </location>
</feature>
<dbReference type="GO" id="GO:0005737">
    <property type="term" value="C:cytoplasm"/>
    <property type="evidence" value="ECO:0007669"/>
    <property type="project" value="UniProtKB-ARBA"/>
</dbReference>
<evidence type="ECO:0000313" key="5">
    <source>
        <dbReference type="Proteomes" id="UP000663760"/>
    </source>
</evidence>
<feature type="signal peptide" evidence="1">
    <location>
        <begin position="1"/>
        <end position="31"/>
    </location>
</feature>
<dbReference type="EMBL" id="LR746279">
    <property type="protein sequence ID" value="CAA7409741.1"/>
    <property type="molecule type" value="Genomic_DNA"/>
</dbReference>
<dbReference type="EMBL" id="LR743603">
    <property type="protein sequence ID" value="CAA2633406.1"/>
    <property type="molecule type" value="Genomic_DNA"/>
</dbReference>
<name>A0A7I8JQR7_SPIIN</name>
<dbReference type="InterPro" id="IPR055343">
    <property type="entry name" value="CREG_beta-barrel"/>
</dbReference>
<dbReference type="Pfam" id="PF13883">
    <property type="entry name" value="CREG_beta-barrel"/>
    <property type="match status" value="1"/>
</dbReference>
<proteinExistence type="predicted"/>
<dbReference type="Proteomes" id="UP000663760">
    <property type="component" value="Chromosome 16"/>
</dbReference>
<reference evidence="3" key="1">
    <citation type="submission" date="2019-12" db="EMBL/GenBank/DDBJ databases">
        <authorList>
            <person name="Scholz U."/>
            <person name="Mascher M."/>
            <person name="Fiebig A."/>
        </authorList>
    </citation>
    <scope>NUCLEOTIDE SEQUENCE</scope>
</reference>
<feature type="domain" description="CREG-like beta-barrel" evidence="2">
    <location>
        <begin position="52"/>
        <end position="174"/>
    </location>
</feature>
<protein>
    <recommendedName>
        <fullName evidence="2">CREG-like beta-barrel domain-containing protein</fullName>
    </recommendedName>
</protein>
<dbReference type="OrthoDB" id="46836at2759"/>
<accession>A0A7I8JQR7</accession>
<evidence type="ECO:0000259" key="2">
    <source>
        <dbReference type="Pfam" id="PF13883"/>
    </source>
</evidence>
<evidence type="ECO:0000256" key="1">
    <source>
        <dbReference type="SAM" id="SignalP"/>
    </source>
</evidence>
<organism evidence="3">
    <name type="scientific">Spirodela intermedia</name>
    <name type="common">Intermediate duckweed</name>
    <dbReference type="NCBI Taxonomy" id="51605"/>
    <lineage>
        <taxon>Eukaryota</taxon>
        <taxon>Viridiplantae</taxon>
        <taxon>Streptophyta</taxon>
        <taxon>Embryophyta</taxon>
        <taxon>Tracheophyta</taxon>
        <taxon>Spermatophyta</taxon>
        <taxon>Magnoliopsida</taxon>
        <taxon>Liliopsida</taxon>
        <taxon>Araceae</taxon>
        <taxon>Lemnoideae</taxon>
        <taxon>Spirodela</taxon>
    </lineage>
</organism>
<keyword evidence="1" id="KW-0732">Signal</keyword>
<gene>
    <name evidence="3" type="ORF">SI7747_16018928</name>
    <name evidence="4" type="ORF">SI8410_16020419</name>
</gene>
<dbReference type="SUPFAM" id="SSF50475">
    <property type="entry name" value="FMN-binding split barrel"/>
    <property type="match status" value="1"/>
</dbReference>
<keyword evidence="5" id="KW-1185">Reference proteome</keyword>